<dbReference type="InterPro" id="IPR001683">
    <property type="entry name" value="PX_dom"/>
</dbReference>
<dbReference type="Gene3D" id="2.30.29.30">
    <property type="entry name" value="Pleckstrin-homology domain (PH domain)/Phosphotyrosine-binding domain (PTB)"/>
    <property type="match status" value="1"/>
</dbReference>
<keyword evidence="6" id="KW-0967">Endosome</keyword>
<gene>
    <name evidence="12" type="ORF">QLX08_002559</name>
</gene>
<proteinExistence type="inferred from homology"/>
<dbReference type="Gene3D" id="1.20.80.60">
    <property type="match status" value="1"/>
</dbReference>
<dbReference type="EMBL" id="JAWNGG020000035">
    <property type="protein sequence ID" value="KAK9306932.1"/>
    <property type="molecule type" value="Genomic_DNA"/>
</dbReference>
<dbReference type="GO" id="GO:0005769">
    <property type="term" value="C:early endosome"/>
    <property type="evidence" value="ECO:0007669"/>
    <property type="project" value="UniProtKB-SubCell"/>
</dbReference>
<name>A0AAW1AAV8_9HYME</name>
<dbReference type="GO" id="GO:0030659">
    <property type="term" value="C:cytoplasmic vesicle membrane"/>
    <property type="evidence" value="ECO:0007669"/>
    <property type="project" value="UniProtKB-SubCell"/>
</dbReference>
<evidence type="ECO:0000256" key="7">
    <source>
        <dbReference type="ARBA" id="ARBA00022927"/>
    </source>
</evidence>
<dbReference type="InterPro" id="IPR037836">
    <property type="entry name" value="SNX17_FERM-like_dom"/>
</dbReference>
<keyword evidence="8" id="KW-0446">Lipid-binding</keyword>
<evidence type="ECO:0000256" key="5">
    <source>
        <dbReference type="ARBA" id="ARBA00022490"/>
    </source>
</evidence>
<organism evidence="12 13">
    <name type="scientific">Tetragonisca angustula</name>
    <dbReference type="NCBI Taxonomy" id="166442"/>
    <lineage>
        <taxon>Eukaryota</taxon>
        <taxon>Metazoa</taxon>
        <taxon>Ecdysozoa</taxon>
        <taxon>Arthropoda</taxon>
        <taxon>Hexapoda</taxon>
        <taxon>Insecta</taxon>
        <taxon>Pterygota</taxon>
        <taxon>Neoptera</taxon>
        <taxon>Endopterygota</taxon>
        <taxon>Hymenoptera</taxon>
        <taxon>Apocrita</taxon>
        <taxon>Aculeata</taxon>
        <taxon>Apoidea</taxon>
        <taxon>Anthophila</taxon>
        <taxon>Apidae</taxon>
        <taxon>Tetragonisca</taxon>
    </lineage>
</organism>
<dbReference type="InterPro" id="IPR036871">
    <property type="entry name" value="PX_dom_sf"/>
</dbReference>
<keyword evidence="10" id="KW-0968">Cytoplasmic vesicle</keyword>
<dbReference type="InterPro" id="IPR048767">
    <property type="entry name" value="SNX17-31_FERM_F2"/>
</dbReference>
<evidence type="ECO:0000256" key="2">
    <source>
        <dbReference type="ARBA" id="ARBA00004412"/>
    </source>
</evidence>
<dbReference type="AlphaFoldDB" id="A0AAW1AAV8"/>
<dbReference type="FunFam" id="2.30.29.30:FF:000145">
    <property type="entry name" value="Sorting nexin-17 isoform1"/>
    <property type="match status" value="1"/>
</dbReference>
<dbReference type="InterPro" id="IPR048763">
    <property type="entry name" value="SNX17-31_FERM_F1"/>
</dbReference>
<dbReference type="Pfam" id="PF21273">
    <property type="entry name" value="SNX17-27-31_F1_FERM"/>
    <property type="match status" value="1"/>
</dbReference>
<dbReference type="InterPro" id="IPR011993">
    <property type="entry name" value="PH-like_dom_sf"/>
</dbReference>
<dbReference type="SUPFAM" id="SSF64268">
    <property type="entry name" value="PX domain"/>
    <property type="match status" value="1"/>
</dbReference>
<keyword evidence="13" id="KW-1185">Reference proteome</keyword>
<accession>A0AAW1AAV8</accession>
<dbReference type="InterPro" id="IPR028666">
    <property type="entry name" value="SNX17_FERM_N"/>
</dbReference>
<keyword evidence="4" id="KW-0813">Transport</keyword>
<feature type="domain" description="PX" evidence="11">
    <location>
        <begin position="1"/>
        <end position="114"/>
    </location>
</feature>
<dbReference type="GO" id="GO:0032456">
    <property type="term" value="P:endocytic recycling"/>
    <property type="evidence" value="ECO:0007669"/>
    <property type="project" value="TreeGrafter"/>
</dbReference>
<protein>
    <recommendedName>
        <fullName evidence="11">PX domain-containing protein</fullName>
    </recommendedName>
</protein>
<dbReference type="Gene3D" id="3.10.20.90">
    <property type="entry name" value="Phosphatidylinositol 3-kinase Catalytic Subunit, Chain A, domain 1"/>
    <property type="match status" value="1"/>
</dbReference>
<keyword evidence="5" id="KW-0963">Cytoplasm</keyword>
<dbReference type="CDD" id="cd13337">
    <property type="entry name" value="FERM-like_C_SNX17"/>
    <property type="match status" value="1"/>
</dbReference>
<keyword evidence="7" id="KW-0653">Protein transport</keyword>
<dbReference type="Gene3D" id="3.30.1520.10">
    <property type="entry name" value="Phox-like domain"/>
    <property type="match status" value="1"/>
</dbReference>
<evidence type="ECO:0000256" key="4">
    <source>
        <dbReference type="ARBA" id="ARBA00022448"/>
    </source>
</evidence>
<dbReference type="Pfam" id="PF18116">
    <property type="entry name" value="SNX17_FERM_C"/>
    <property type="match status" value="1"/>
</dbReference>
<sequence>MLILYFIKMHFSIPDTQEFIDTAGSYVGYNIYINGLFHCTVRYKQLHSLHEQLAKDLDISLPTFPPKKFFSLTTNQQEERRLSLEKYIQTIGQNPVVSNSEILNGFLLNAQQETIRDPSNNEFIDIFLMNGCKITINVSTADHSGSVLEKVYKNLRLSEQYYSYFVLFIVAQDETNGIHLLRKLQNFESPFITIKHLHIIGSKIVLGKNYWDVEYDLKLMNDEVAMNLLYIQAIAEIHWGWILITDELKNQLTDLQKHGKKKEYLDIVRVSKYHGYIQFAPCFCDYPQPNSKVLVAIGRNELNLRILCDGEQCEEVFKVSRMRCWRITTLQNGSERGDEESDDFSLELSFEYLVAKNQLQWITITSEQAILMSVCLQAMIDELLSKTVDSNKTQEIPQKSWTYVMRNGQSIIIGSSSNEESEESKKNRCITQPSKSEPIMKKLADRFSVVKVKKSNDVKSNTRGKVQGKQTMEYDMENNAFRMIGDDDL</sequence>
<dbReference type="SMART" id="SM00312">
    <property type="entry name" value="PX"/>
    <property type="match status" value="1"/>
</dbReference>
<dbReference type="PANTHER" id="PTHR12431">
    <property type="entry name" value="SORTING NEXIN 17 AND 27"/>
    <property type="match status" value="1"/>
</dbReference>
<evidence type="ECO:0000259" key="11">
    <source>
        <dbReference type="PROSITE" id="PS50195"/>
    </source>
</evidence>
<dbReference type="InterPro" id="IPR040842">
    <property type="entry name" value="SNX17/31_FERM"/>
</dbReference>
<evidence type="ECO:0000256" key="3">
    <source>
        <dbReference type="ARBA" id="ARBA00010883"/>
    </source>
</evidence>
<dbReference type="CDD" id="cd06885">
    <property type="entry name" value="PX_SNX17_31"/>
    <property type="match status" value="1"/>
</dbReference>
<comment type="caution">
    <text evidence="12">The sequence shown here is derived from an EMBL/GenBank/DDBJ whole genome shotgun (WGS) entry which is preliminary data.</text>
</comment>
<evidence type="ECO:0000313" key="13">
    <source>
        <dbReference type="Proteomes" id="UP001432146"/>
    </source>
</evidence>
<evidence type="ECO:0000256" key="9">
    <source>
        <dbReference type="ARBA" id="ARBA00023136"/>
    </source>
</evidence>
<dbReference type="FunFam" id="3.30.1520.10:FF:000008">
    <property type="entry name" value="Sorting nexin-17 isoform1"/>
    <property type="match status" value="1"/>
</dbReference>
<comment type="subcellular location">
    <subcellularLocation>
        <location evidence="1">Cytoplasmic vesicle membrane</location>
        <topology evidence="1">Peripheral membrane protein</topology>
        <orientation evidence="1">Cytoplasmic side</orientation>
    </subcellularLocation>
    <subcellularLocation>
        <location evidence="2">Early endosome</location>
    </subcellularLocation>
</comment>
<dbReference type="CDD" id="cd16121">
    <property type="entry name" value="FERM_F1_SNX17"/>
    <property type="match status" value="1"/>
</dbReference>
<evidence type="ECO:0000256" key="8">
    <source>
        <dbReference type="ARBA" id="ARBA00023121"/>
    </source>
</evidence>
<dbReference type="PROSITE" id="PS50195">
    <property type="entry name" value="PX"/>
    <property type="match status" value="1"/>
</dbReference>
<comment type="similarity">
    <text evidence="3">Belongs to the sorting nexin family.</text>
</comment>
<dbReference type="FunFam" id="1.20.80.60:FF:000001">
    <property type="entry name" value="Sorting nexin-17 isoform1"/>
    <property type="match status" value="1"/>
</dbReference>
<evidence type="ECO:0000256" key="10">
    <source>
        <dbReference type="ARBA" id="ARBA00023329"/>
    </source>
</evidence>
<keyword evidence="9" id="KW-0472">Membrane</keyword>
<dbReference type="GO" id="GO:0035091">
    <property type="term" value="F:phosphatidylinositol binding"/>
    <property type="evidence" value="ECO:0007669"/>
    <property type="project" value="InterPro"/>
</dbReference>
<dbReference type="PANTHER" id="PTHR12431:SF14">
    <property type="entry name" value="LD15323P"/>
    <property type="match status" value="1"/>
</dbReference>
<evidence type="ECO:0000256" key="1">
    <source>
        <dbReference type="ARBA" id="ARBA00004180"/>
    </source>
</evidence>
<dbReference type="Proteomes" id="UP001432146">
    <property type="component" value="Unassembled WGS sequence"/>
</dbReference>
<dbReference type="Pfam" id="PF21271">
    <property type="entry name" value="SNX17-31_F2_FERM"/>
    <property type="match status" value="1"/>
</dbReference>
<reference evidence="12 13" key="1">
    <citation type="submission" date="2024-05" db="EMBL/GenBank/DDBJ databases">
        <title>The nuclear and mitochondrial genome assemblies of Tetragonisca angustula (Apidae: Meliponini), a tiny yet remarkable pollinator in the Neotropics.</title>
        <authorList>
            <person name="Ferrari R."/>
            <person name="Ricardo P.C."/>
            <person name="Dias F.C."/>
            <person name="Araujo N.S."/>
            <person name="Soares D.O."/>
            <person name="Zhou Q.-S."/>
            <person name="Zhu C.-D."/>
            <person name="Coutinho L."/>
            <person name="Airas M.C."/>
            <person name="Batista T.M."/>
        </authorList>
    </citation>
    <scope>NUCLEOTIDE SEQUENCE [LARGE SCALE GENOMIC DNA]</scope>
    <source>
        <strain evidence="12">ASF017062</strain>
        <tissue evidence="12">Abdomen</tissue>
    </source>
</reference>
<evidence type="ECO:0000313" key="12">
    <source>
        <dbReference type="EMBL" id="KAK9306932.1"/>
    </source>
</evidence>
<dbReference type="Pfam" id="PF00787">
    <property type="entry name" value="PX"/>
    <property type="match status" value="1"/>
</dbReference>
<dbReference type="GO" id="GO:0006886">
    <property type="term" value="P:intracellular protein transport"/>
    <property type="evidence" value="ECO:0007669"/>
    <property type="project" value="TreeGrafter"/>
</dbReference>
<evidence type="ECO:0000256" key="6">
    <source>
        <dbReference type="ARBA" id="ARBA00022753"/>
    </source>
</evidence>